<dbReference type="CDD" id="cd01650">
    <property type="entry name" value="RT_nLTR_like"/>
    <property type="match status" value="1"/>
</dbReference>
<sequence length="556" mass="62364">MVEQTAIRMIETVLDNEDVGVEESSLSVATKRKSTDTQGGGTPWLPPGEDQVVPQGHEGAEGALVRSRFQHITQMDAPSHFFFGLERKNGQRRMIHFLRANNGQVGEDNNRELDAPLSAEELTTALHGLAGGKAPGIDWLPAEFYRAFWPVLGEDLLCVLRNSLSQGRLPLSCRRAILTLLPKKGDLQDVKNLRPVSLLCTDYKLLSKMLSTWLRKVMERVINEDQMYCVPSRVEDQYLWRTLQAFGFSPGFIARIQALYCGIESVLKLNGGLSAPFVVRRGIRQGCSMSGMLYALSIEPLLRRQRAELSGFTIPGCLRRYVVSAYTDDIIVFINSQNDITNLCETVTRFNKLSSAKVNWAKSEALAVGERCKQLTLPGGLSWMAGGLRYLGIHLGDEAFMTKNWEGILEKVEGRLKRWKWLLPRMSFKGRVLVINNLVSSMLWHRLACVDPPPQNILSRIQAVKVDFFWDRLHWIPQSVLFLPREEGGLGLVHLESRGATFRLQFVQRLLCGPSDLVWRPVAQAVLRRCGGMGLAATLFLMDLTGVRLAVGEAYV</sequence>
<feature type="region of interest" description="Disordered" evidence="1">
    <location>
        <begin position="25"/>
        <end position="48"/>
    </location>
</feature>
<dbReference type="PROSITE" id="PS50878">
    <property type="entry name" value="RT_POL"/>
    <property type="match status" value="1"/>
</dbReference>
<evidence type="ECO:0000313" key="3">
    <source>
        <dbReference type="EMBL" id="TWW78215.1"/>
    </source>
</evidence>
<comment type="caution">
    <text evidence="3">The sequence shown here is derived from an EMBL/GenBank/DDBJ whole genome shotgun (WGS) entry which is preliminary data.</text>
</comment>
<organism evidence="3 4">
    <name type="scientific">Takifugu flavidus</name>
    <name type="common">sansaifugu</name>
    <dbReference type="NCBI Taxonomy" id="433684"/>
    <lineage>
        <taxon>Eukaryota</taxon>
        <taxon>Metazoa</taxon>
        <taxon>Chordata</taxon>
        <taxon>Craniata</taxon>
        <taxon>Vertebrata</taxon>
        <taxon>Euteleostomi</taxon>
        <taxon>Actinopterygii</taxon>
        <taxon>Neopterygii</taxon>
        <taxon>Teleostei</taxon>
        <taxon>Neoteleostei</taxon>
        <taxon>Acanthomorphata</taxon>
        <taxon>Eupercaria</taxon>
        <taxon>Tetraodontiformes</taxon>
        <taxon>Tetradontoidea</taxon>
        <taxon>Tetraodontidae</taxon>
        <taxon>Takifugu</taxon>
    </lineage>
</organism>
<dbReference type="AlphaFoldDB" id="A0A5C6PFR4"/>
<evidence type="ECO:0000313" key="4">
    <source>
        <dbReference type="Proteomes" id="UP000324091"/>
    </source>
</evidence>
<protein>
    <submittedName>
        <fullName evidence="3">Transposon TX1 uncharacterized 149 kDa protein ORF 2</fullName>
    </submittedName>
</protein>
<dbReference type="SUPFAM" id="SSF56672">
    <property type="entry name" value="DNA/RNA polymerases"/>
    <property type="match status" value="1"/>
</dbReference>
<dbReference type="Proteomes" id="UP000324091">
    <property type="component" value="Chromosome 11"/>
</dbReference>
<name>A0A5C6PFR4_9TELE</name>
<gene>
    <name evidence="3" type="ORF">D4764_11G0003360</name>
</gene>
<accession>A0A5C6PFR4</accession>
<dbReference type="InterPro" id="IPR043502">
    <property type="entry name" value="DNA/RNA_pol_sf"/>
</dbReference>
<evidence type="ECO:0000259" key="2">
    <source>
        <dbReference type="PROSITE" id="PS50878"/>
    </source>
</evidence>
<dbReference type="EMBL" id="RHFK02000003">
    <property type="protein sequence ID" value="TWW78215.1"/>
    <property type="molecule type" value="Genomic_DNA"/>
</dbReference>
<evidence type="ECO:0000256" key="1">
    <source>
        <dbReference type="SAM" id="MobiDB-lite"/>
    </source>
</evidence>
<proteinExistence type="predicted"/>
<reference evidence="3 4" key="1">
    <citation type="submission" date="2019-04" db="EMBL/GenBank/DDBJ databases">
        <title>Chromosome genome assembly for Takifugu flavidus.</title>
        <authorList>
            <person name="Xiao S."/>
        </authorList>
    </citation>
    <scope>NUCLEOTIDE SEQUENCE [LARGE SCALE GENOMIC DNA]</scope>
    <source>
        <strain evidence="3">HTHZ2018</strain>
        <tissue evidence="3">Muscle</tissue>
    </source>
</reference>
<dbReference type="InterPro" id="IPR000477">
    <property type="entry name" value="RT_dom"/>
</dbReference>
<feature type="domain" description="Reverse transcriptase" evidence="2">
    <location>
        <begin position="162"/>
        <end position="395"/>
    </location>
</feature>
<dbReference type="PANTHER" id="PTHR19446">
    <property type="entry name" value="REVERSE TRANSCRIPTASES"/>
    <property type="match status" value="1"/>
</dbReference>
<keyword evidence="4" id="KW-1185">Reference proteome</keyword>
<dbReference type="Pfam" id="PF00078">
    <property type="entry name" value="RVT_1"/>
    <property type="match status" value="1"/>
</dbReference>